<feature type="compositionally biased region" description="Acidic residues" evidence="1">
    <location>
        <begin position="41"/>
        <end position="55"/>
    </location>
</feature>
<organism evidence="2 3">
    <name type="scientific">Vespula pensylvanica</name>
    <name type="common">Western yellow jacket</name>
    <name type="synonym">Wasp</name>
    <dbReference type="NCBI Taxonomy" id="30213"/>
    <lineage>
        <taxon>Eukaryota</taxon>
        <taxon>Metazoa</taxon>
        <taxon>Ecdysozoa</taxon>
        <taxon>Arthropoda</taxon>
        <taxon>Hexapoda</taxon>
        <taxon>Insecta</taxon>
        <taxon>Pterygota</taxon>
        <taxon>Neoptera</taxon>
        <taxon>Endopterygota</taxon>
        <taxon>Hymenoptera</taxon>
        <taxon>Apocrita</taxon>
        <taxon>Aculeata</taxon>
        <taxon>Vespoidea</taxon>
        <taxon>Vespidae</taxon>
        <taxon>Vespinae</taxon>
        <taxon>Vespula</taxon>
    </lineage>
</organism>
<protein>
    <submittedName>
        <fullName evidence="2">Uncharacterized protein</fullName>
    </submittedName>
</protein>
<keyword evidence="3" id="KW-1185">Reference proteome</keyword>
<evidence type="ECO:0000313" key="3">
    <source>
        <dbReference type="Proteomes" id="UP000600918"/>
    </source>
</evidence>
<feature type="region of interest" description="Disordered" evidence="1">
    <location>
        <begin position="1"/>
        <end position="102"/>
    </location>
</feature>
<evidence type="ECO:0000313" key="2">
    <source>
        <dbReference type="EMBL" id="KAF7438498.1"/>
    </source>
</evidence>
<feature type="compositionally biased region" description="Basic residues" evidence="1">
    <location>
        <begin position="20"/>
        <end position="30"/>
    </location>
</feature>
<feature type="compositionally biased region" description="Basic and acidic residues" evidence="1">
    <location>
        <begin position="56"/>
        <end position="70"/>
    </location>
</feature>
<dbReference type="EMBL" id="JACSDY010000001">
    <property type="protein sequence ID" value="KAF7438498.1"/>
    <property type="molecule type" value="Genomic_DNA"/>
</dbReference>
<proteinExistence type="predicted"/>
<accession>A0A834UGT2</accession>
<comment type="caution">
    <text evidence="2">The sequence shown here is derived from an EMBL/GenBank/DDBJ whole genome shotgun (WGS) entry which is preliminary data.</text>
</comment>
<reference evidence="2" key="1">
    <citation type="journal article" date="2020" name="G3 (Bethesda)">
        <title>High-Quality Assemblies for Three Invasive Social Wasps from the &lt;i&gt;Vespula&lt;/i&gt; Genus.</title>
        <authorList>
            <person name="Harrop T.W.R."/>
            <person name="Guhlin J."/>
            <person name="McLaughlin G.M."/>
            <person name="Permina E."/>
            <person name="Stockwell P."/>
            <person name="Gilligan J."/>
            <person name="Le Lec M.F."/>
            <person name="Gruber M.A.M."/>
            <person name="Quinn O."/>
            <person name="Lovegrove M."/>
            <person name="Duncan E.J."/>
            <person name="Remnant E.J."/>
            <person name="Van Eeckhoven J."/>
            <person name="Graham B."/>
            <person name="Knapp R.A."/>
            <person name="Langford K.W."/>
            <person name="Kronenberg Z."/>
            <person name="Press M.O."/>
            <person name="Eacker S.M."/>
            <person name="Wilson-Rankin E.E."/>
            <person name="Purcell J."/>
            <person name="Lester P.J."/>
            <person name="Dearden P.K."/>
        </authorList>
    </citation>
    <scope>NUCLEOTIDE SEQUENCE</scope>
    <source>
        <strain evidence="2">Volc-1</strain>
    </source>
</reference>
<sequence>MGDEEWRLGVGGWGLERGMRVGRKRRKGRKPMGMSTRNDEEKEEEEEEEEEEEVKEDEKERNEVRGEDSSSIHSVASQDGQDLLVAEPNNAISMGTWDSNDS</sequence>
<feature type="compositionally biased region" description="Polar residues" evidence="1">
    <location>
        <begin position="90"/>
        <end position="102"/>
    </location>
</feature>
<dbReference type="Proteomes" id="UP000600918">
    <property type="component" value="Unassembled WGS sequence"/>
</dbReference>
<feature type="compositionally biased region" description="Polar residues" evidence="1">
    <location>
        <begin position="71"/>
        <end position="80"/>
    </location>
</feature>
<dbReference type="AlphaFoldDB" id="A0A834UGT2"/>
<gene>
    <name evidence="2" type="ORF">H0235_000889</name>
</gene>
<evidence type="ECO:0000256" key="1">
    <source>
        <dbReference type="SAM" id="MobiDB-lite"/>
    </source>
</evidence>
<name>A0A834UGT2_VESPE</name>